<dbReference type="EMBL" id="FUZQ01000001">
    <property type="protein sequence ID" value="SKC34836.1"/>
    <property type="molecule type" value="Genomic_DNA"/>
</dbReference>
<dbReference type="Proteomes" id="UP000189777">
    <property type="component" value="Unassembled WGS sequence"/>
</dbReference>
<dbReference type="GO" id="GO:0030638">
    <property type="term" value="P:polyketide metabolic process"/>
    <property type="evidence" value="ECO:0007669"/>
    <property type="project" value="InterPro"/>
</dbReference>
<name>A0A1T5I6M8_9MICO</name>
<dbReference type="RefSeq" id="WP_079569408.1">
    <property type="nucleotide sequence ID" value="NZ_FUZQ01000001.1"/>
</dbReference>
<protein>
    <submittedName>
        <fullName evidence="1">Predicted ester cyclase</fullName>
    </submittedName>
</protein>
<dbReference type="STRING" id="526729.SAMN04324258_0033"/>
<dbReference type="InterPro" id="IPR032710">
    <property type="entry name" value="NTF2-like_dom_sf"/>
</dbReference>
<evidence type="ECO:0000313" key="2">
    <source>
        <dbReference type="Proteomes" id="UP000189777"/>
    </source>
</evidence>
<dbReference type="AlphaFoldDB" id="A0A1T5I6M8"/>
<evidence type="ECO:0000313" key="1">
    <source>
        <dbReference type="EMBL" id="SKC34836.1"/>
    </source>
</evidence>
<keyword evidence="2" id="KW-1185">Reference proteome</keyword>
<dbReference type="SUPFAM" id="SSF54427">
    <property type="entry name" value="NTF2-like"/>
    <property type="match status" value="1"/>
</dbReference>
<sequence length="163" mass="17642">MSVILDQAPATPMGGAVASSSAHATGGSTVLSTPRAVATRVHANAMPSGAEAVLRRQLAPGFHNHDVLPGCAGGPDALVATMRWFHDAFDEQRVEVLHAVADGDMVALHVAFSALHSGFFLGVAPSHRRFTVREMHLVRVADGLEAEHWVMRDQVWWEHELRR</sequence>
<organism evidence="1 2">
    <name type="scientific">Krasilnikoviella flava</name>
    <dbReference type="NCBI Taxonomy" id="526729"/>
    <lineage>
        <taxon>Bacteria</taxon>
        <taxon>Bacillati</taxon>
        <taxon>Actinomycetota</taxon>
        <taxon>Actinomycetes</taxon>
        <taxon>Micrococcales</taxon>
        <taxon>Promicromonosporaceae</taxon>
        <taxon>Krasilnikoviella</taxon>
    </lineage>
</organism>
<dbReference type="PANTHER" id="PTHR38436:SF1">
    <property type="entry name" value="ESTER CYCLASE"/>
    <property type="match status" value="1"/>
</dbReference>
<dbReference type="Pfam" id="PF07366">
    <property type="entry name" value="SnoaL"/>
    <property type="match status" value="1"/>
</dbReference>
<dbReference type="Gene3D" id="3.10.450.50">
    <property type="match status" value="1"/>
</dbReference>
<gene>
    <name evidence="1" type="ORF">SAMN04324258_0033</name>
</gene>
<dbReference type="OrthoDB" id="9182871at2"/>
<proteinExistence type="predicted"/>
<dbReference type="PANTHER" id="PTHR38436">
    <property type="entry name" value="POLYKETIDE CYCLASE SNOAL-LIKE DOMAIN"/>
    <property type="match status" value="1"/>
</dbReference>
<accession>A0A1T5I6M8</accession>
<dbReference type="InterPro" id="IPR009959">
    <property type="entry name" value="Cyclase_SnoaL-like"/>
</dbReference>
<reference evidence="1 2" key="1">
    <citation type="submission" date="2017-02" db="EMBL/GenBank/DDBJ databases">
        <authorList>
            <person name="Peterson S.W."/>
        </authorList>
    </citation>
    <scope>NUCLEOTIDE SEQUENCE [LARGE SCALE GENOMIC DNA]</scope>
    <source>
        <strain evidence="1 2">DSM 21481</strain>
    </source>
</reference>